<name>A0A4R4KJ42_9BACT</name>
<dbReference type="RefSeq" id="WP_132115952.1">
    <property type="nucleotide sequence ID" value="NZ_SMJU01000004.1"/>
</dbReference>
<protein>
    <submittedName>
        <fullName evidence="1">Uncharacterized protein</fullName>
    </submittedName>
</protein>
<evidence type="ECO:0000313" key="1">
    <source>
        <dbReference type="EMBL" id="TDB66872.1"/>
    </source>
</evidence>
<dbReference type="OrthoDB" id="953370at2"/>
<dbReference type="Proteomes" id="UP000295706">
    <property type="component" value="Unassembled WGS sequence"/>
</dbReference>
<keyword evidence="2" id="KW-1185">Reference proteome</keyword>
<gene>
    <name evidence="1" type="ORF">EZE20_07030</name>
</gene>
<organism evidence="1 2">
    <name type="scientific">Arundinibacter roseus</name>
    <dbReference type="NCBI Taxonomy" id="2070510"/>
    <lineage>
        <taxon>Bacteria</taxon>
        <taxon>Pseudomonadati</taxon>
        <taxon>Bacteroidota</taxon>
        <taxon>Cytophagia</taxon>
        <taxon>Cytophagales</taxon>
        <taxon>Spirosomataceae</taxon>
        <taxon>Arundinibacter</taxon>
    </lineage>
</organism>
<dbReference type="EMBL" id="SMJU01000004">
    <property type="protein sequence ID" value="TDB66872.1"/>
    <property type="molecule type" value="Genomic_DNA"/>
</dbReference>
<dbReference type="AlphaFoldDB" id="A0A4R4KJ42"/>
<comment type="caution">
    <text evidence="1">The sequence shown here is derived from an EMBL/GenBank/DDBJ whole genome shotgun (WGS) entry which is preliminary data.</text>
</comment>
<evidence type="ECO:0000313" key="2">
    <source>
        <dbReference type="Proteomes" id="UP000295706"/>
    </source>
</evidence>
<proteinExistence type="predicted"/>
<accession>A0A4R4KJ42</accession>
<sequence>MENYELKEFVRNTAMLWKEHKKRELLYMKVMQKDDLGNIRKLCKQGHITALLFQKEIQWIYEYFKCSLNDCDLKDYFMEGIEAGNTLDAVEDKGVLFRILKETEWLTIRSYETVLTFVDKDGEVYAILHDHLDRMNDFYDRFSREISTLSQRKIRPVQAAELVLA</sequence>
<reference evidence="1 2" key="1">
    <citation type="submission" date="2019-02" db="EMBL/GenBank/DDBJ databases">
        <title>Arundinibacter roseus gen. nov., sp. nov., a new member of the family Cytophagaceae.</title>
        <authorList>
            <person name="Szuroczki S."/>
            <person name="Khayer B."/>
            <person name="Sproer C."/>
            <person name="Toumi M."/>
            <person name="Szabo A."/>
            <person name="Felfoldi T."/>
            <person name="Schumann P."/>
            <person name="Toth E."/>
        </authorList>
    </citation>
    <scope>NUCLEOTIDE SEQUENCE [LARGE SCALE GENOMIC DNA]</scope>
    <source>
        <strain evidence="1 2">DMA-k-7a</strain>
    </source>
</reference>